<reference evidence="1" key="1">
    <citation type="submission" date="2021-06" db="EMBL/GenBank/DDBJ databases">
        <authorList>
            <person name="Kallberg Y."/>
            <person name="Tangrot J."/>
            <person name="Rosling A."/>
        </authorList>
    </citation>
    <scope>NUCLEOTIDE SEQUENCE</scope>
    <source>
        <strain evidence="1">CL356</strain>
    </source>
</reference>
<evidence type="ECO:0000313" key="2">
    <source>
        <dbReference type="Proteomes" id="UP000789525"/>
    </source>
</evidence>
<feature type="non-terminal residue" evidence="1">
    <location>
        <position position="64"/>
    </location>
</feature>
<comment type="caution">
    <text evidence="1">The sequence shown here is derived from an EMBL/GenBank/DDBJ whole genome shotgun (WGS) entry which is preliminary data.</text>
</comment>
<evidence type="ECO:0000313" key="1">
    <source>
        <dbReference type="EMBL" id="CAG8739496.1"/>
    </source>
</evidence>
<keyword evidence="2" id="KW-1185">Reference proteome</keyword>
<proteinExistence type="predicted"/>
<protein>
    <submittedName>
        <fullName evidence="1">2897_t:CDS:1</fullName>
    </submittedName>
</protein>
<dbReference type="Proteomes" id="UP000789525">
    <property type="component" value="Unassembled WGS sequence"/>
</dbReference>
<dbReference type="EMBL" id="CAJVPT010047158">
    <property type="protein sequence ID" value="CAG8739496.1"/>
    <property type="molecule type" value="Genomic_DNA"/>
</dbReference>
<accession>A0ACA9Q7V3</accession>
<gene>
    <name evidence="1" type="ORF">ACOLOM_LOCUS12093</name>
</gene>
<organism evidence="1 2">
    <name type="scientific">Acaulospora colombiana</name>
    <dbReference type="NCBI Taxonomy" id="27376"/>
    <lineage>
        <taxon>Eukaryota</taxon>
        <taxon>Fungi</taxon>
        <taxon>Fungi incertae sedis</taxon>
        <taxon>Mucoromycota</taxon>
        <taxon>Glomeromycotina</taxon>
        <taxon>Glomeromycetes</taxon>
        <taxon>Diversisporales</taxon>
        <taxon>Acaulosporaceae</taxon>
        <taxon>Acaulospora</taxon>
    </lineage>
</organism>
<sequence>MYLIGNAELMASKSEMWAKVINILRSRQPPQIGEGFPTVCAQHPDYRNIIFRPEQFEEVSPDGG</sequence>
<name>A0ACA9Q7V3_9GLOM</name>